<dbReference type="Gene3D" id="1.10.3210.10">
    <property type="entry name" value="Hypothetical protein af1432"/>
    <property type="match status" value="2"/>
</dbReference>
<dbReference type="SMART" id="SM00471">
    <property type="entry name" value="HDc"/>
    <property type="match status" value="1"/>
</dbReference>
<dbReference type="Pfam" id="PF01590">
    <property type="entry name" value="GAF"/>
    <property type="match status" value="1"/>
</dbReference>
<keyword evidence="2" id="KW-0378">Hydrolase</keyword>
<proteinExistence type="predicted"/>
<dbReference type="Proteomes" id="UP000185860">
    <property type="component" value="Unassembled WGS sequence"/>
</dbReference>
<dbReference type="GO" id="GO:0016787">
    <property type="term" value="F:hydrolase activity"/>
    <property type="evidence" value="ECO:0007669"/>
    <property type="project" value="UniProtKB-KW"/>
</dbReference>
<dbReference type="InterPro" id="IPR003607">
    <property type="entry name" value="HD/PDEase_dom"/>
</dbReference>
<dbReference type="SUPFAM" id="SSF55781">
    <property type="entry name" value="GAF domain-like"/>
    <property type="match status" value="1"/>
</dbReference>
<dbReference type="Pfam" id="PF01966">
    <property type="entry name" value="HD"/>
    <property type="match status" value="1"/>
</dbReference>
<dbReference type="CDD" id="cd00077">
    <property type="entry name" value="HDc"/>
    <property type="match status" value="2"/>
</dbReference>
<dbReference type="Gene3D" id="3.30.450.40">
    <property type="match status" value="1"/>
</dbReference>
<sequence>MIIVNSEICSLPKKDEMLKTTKRAELIEELLAIGTALSGSQDLEELLNLILTKSREITCSDAGSLYLIDQKDNSSKLIFKAAQNDSIPQAKFKEFAMPITKNSLAGYVAITGKTLNIPDAYNLPKNIPYHIDKTFDTTFNYHTRSVLALPMQDQNGEIIGVIQLINRKIKRDIAIASENVHTVTRTYSHWEERIIRSLASQAAISIERNQLQESIQNLFEGFVKASVHLIELRDPTTFGHSERVAELAVRLSEEVSSTTSTAFKSIYFNESQIQEIRYAALLHDFGKVCVPETILQKRRKLYPEQLEIIRHRFALAQRTLELECAENKFQQLLNSQLTHQQTHRNKLICPHCETIEKLEQELQIKIHKLNNYWQLLLEINEPETIETKRFQALSEEALIEFTELSNYEYRDIDGQLKPLVSLEEMEQLMVPRGNLTPEERKAIEDHVLHTYKFLKQIPWTQNLKQVPLIAAGHHEKLDGSGYPHGLTKAEIPLQTQILSIADIYDALTASDRPYKDKLPLETTLQILKQEASKGKLNTDLVELFHQRQVFQVLGHSLTQ</sequence>
<reference evidence="2 3" key="1">
    <citation type="submission" date="2016-11" db="EMBL/GenBank/DDBJ databases">
        <title>Draft Genome Sequences of Nine Cyanobacterial Strains from Diverse Habitats.</title>
        <authorList>
            <person name="Zhu T."/>
            <person name="Hou S."/>
            <person name="Lu X."/>
            <person name="Hess W.R."/>
        </authorList>
    </citation>
    <scope>NUCLEOTIDE SEQUENCE [LARGE SCALE GENOMIC DNA]</scope>
    <source>
        <strain evidence="2 3">IAM M-71</strain>
    </source>
</reference>
<gene>
    <name evidence="2" type="ORF">NIES2119_18965</name>
</gene>
<feature type="domain" description="HD-GYP" evidence="1">
    <location>
        <begin position="215"/>
        <end position="332"/>
    </location>
</feature>
<dbReference type="EMBL" id="MRCE01000019">
    <property type="protein sequence ID" value="OKH35826.1"/>
    <property type="molecule type" value="Genomic_DNA"/>
</dbReference>
<accession>A0A1U7IFL2</accession>
<dbReference type="SMART" id="SM00065">
    <property type="entry name" value="GAF"/>
    <property type="match status" value="1"/>
</dbReference>
<dbReference type="InterPro" id="IPR029016">
    <property type="entry name" value="GAF-like_dom_sf"/>
</dbReference>
<name>A0A1U7IFL2_9CYAN</name>
<dbReference type="InterPro" id="IPR006674">
    <property type="entry name" value="HD_domain"/>
</dbReference>
<protein>
    <submittedName>
        <fullName evidence="2">Phosphohydrolase</fullName>
    </submittedName>
</protein>
<dbReference type="Pfam" id="PF13487">
    <property type="entry name" value="HD_5"/>
    <property type="match status" value="1"/>
</dbReference>
<dbReference type="SUPFAM" id="SSF109604">
    <property type="entry name" value="HD-domain/PDEase-like"/>
    <property type="match status" value="2"/>
</dbReference>
<dbReference type="OrthoDB" id="9759601at2"/>
<dbReference type="PANTHER" id="PTHR43155">
    <property type="entry name" value="CYCLIC DI-GMP PHOSPHODIESTERASE PA4108-RELATED"/>
    <property type="match status" value="1"/>
</dbReference>
<evidence type="ECO:0000313" key="2">
    <source>
        <dbReference type="EMBL" id="OKH35826.1"/>
    </source>
</evidence>
<evidence type="ECO:0000259" key="1">
    <source>
        <dbReference type="PROSITE" id="PS51832"/>
    </source>
</evidence>
<evidence type="ECO:0000313" key="3">
    <source>
        <dbReference type="Proteomes" id="UP000185860"/>
    </source>
</evidence>
<comment type="caution">
    <text evidence="2">The sequence shown here is derived from an EMBL/GenBank/DDBJ whole genome shotgun (WGS) entry which is preliminary data.</text>
</comment>
<dbReference type="InterPro" id="IPR037522">
    <property type="entry name" value="HD_GYP_dom"/>
</dbReference>
<feature type="domain" description="HD-GYP" evidence="1">
    <location>
        <begin position="358"/>
        <end position="559"/>
    </location>
</feature>
<dbReference type="PANTHER" id="PTHR43155:SF2">
    <property type="entry name" value="CYCLIC DI-GMP PHOSPHODIESTERASE PA4108"/>
    <property type="match status" value="1"/>
</dbReference>
<dbReference type="PROSITE" id="PS51832">
    <property type="entry name" value="HD_GYP"/>
    <property type="match status" value="2"/>
</dbReference>
<dbReference type="AlphaFoldDB" id="A0A1U7IFL2"/>
<dbReference type="InterPro" id="IPR003018">
    <property type="entry name" value="GAF"/>
</dbReference>
<dbReference type="STRING" id="454136.NIES2119_18965"/>
<organism evidence="2 3">
    <name type="scientific">[Phormidium ambiguum] IAM M-71</name>
    <dbReference type="NCBI Taxonomy" id="454136"/>
    <lineage>
        <taxon>Bacteria</taxon>
        <taxon>Bacillati</taxon>
        <taxon>Cyanobacteriota</taxon>
        <taxon>Cyanophyceae</taxon>
        <taxon>Oscillatoriophycideae</taxon>
        <taxon>Aerosakkonematales</taxon>
        <taxon>Aerosakkonemataceae</taxon>
        <taxon>Floridanema</taxon>
    </lineage>
</organism>